<keyword evidence="2" id="KW-1185">Reference proteome</keyword>
<accession>A0A931MJA8</accession>
<dbReference type="EMBL" id="JADZGI010000001">
    <property type="protein sequence ID" value="MBH0111622.1"/>
    <property type="molecule type" value="Genomic_DNA"/>
</dbReference>
<dbReference type="SUPFAM" id="SSF50494">
    <property type="entry name" value="Trypsin-like serine proteases"/>
    <property type="match status" value="1"/>
</dbReference>
<evidence type="ECO:0000313" key="1">
    <source>
        <dbReference type="EMBL" id="MBH0111622.1"/>
    </source>
</evidence>
<dbReference type="Pfam" id="PF13365">
    <property type="entry name" value="Trypsin_2"/>
    <property type="match status" value="1"/>
</dbReference>
<reference evidence="1" key="1">
    <citation type="submission" date="2020-11" db="EMBL/GenBank/DDBJ databases">
        <title>Novosphingobium aureum sp. nov., a marine bacterium isolated from sediment of a salt flat.</title>
        <authorList>
            <person name="Yoo Y."/>
            <person name="Kim J.-J."/>
        </authorList>
    </citation>
    <scope>NUCLEOTIDE SEQUENCE</scope>
    <source>
        <strain evidence="1">YJ-S2-02</strain>
    </source>
</reference>
<protein>
    <submittedName>
        <fullName evidence="1">Trypsin-like peptidase domain-containing protein</fullName>
    </submittedName>
</protein>
<dbReference type="InterPro" id="IPR043504">
    <property type="entry name" value="Peptidase_S1_PA_chymotrypsin"/>
</dbReference>
<sequence length="603" mass="64706">MTAPDDAALANMAAAITMPRAELEILYDELAGKHGSRIFKITTLLSPLATPYLEALKTARGDNWFDELAERLVLADAFRDPTAAVPVPAPAAVQVQLQGIVQPQLGLLAAGLLHIGTITALRRVCWIGIDGDPPSGGTGFLVGPQAVLTARHVVQPLLDNAGLPLAGSAQHLSVVFDAVGRYSQRRQCGVPEAWLIDTSDCHDLERSAALAAQFDAADPESFRDRLDYAIVRLDKPVGRERGFYRLDNQRLPSVGPGGGQIMLFQHPKGDQMHAGNGAGLALWPAAVETRLRHSANALDGSSGGLILDKTFNPVAMHQCTFKDDTGVALMNGAVPTACIAGRARPDIIEQVIGLDPIWRIAASGEPVVGRELFQASVMNALSGMARIIVVRGAPDSGKTFSTSILRTMLDESSNAILAFSASALPLEARRFAQQLIEAMRLSPTQLPDDEPDTAPEAWARDHLLPAVLQALRDFAGARLVWLVLDDLDSHPVAAGSTTSMLERLFSDIASYPFLRLVLIGQRGQVPAAKPLTTIYDDITPFNRQEVEDYLSRKYVSEGIMKNQDEIETLAEFVMNWANNAGSPLVEAVARALLTGAGLPTGQP</sequence>
<dbReference type="RefSeq" id="WP_197160079.1">
    <property type="nucleotide sequence ID" value="NZ_JADZGI010000001.1"/>
</dbReference>
<comment type="caution">
    <text evidence="1">The sequence shown here is derived from an EMBL/GenBank/DDBJ whole genome shotgun (WGS) entry which is preliminary data.</text>
</comment>
<name>A0A931MJA8_9SPHN</name>
<gene>
    <name evidence="1" type="ORF">I5E68_01480</name>
</gene>
<dbReference type="InterPro" id="IPR009003">
    <property type="entry name" value="Peptidase_S1_PA"/>
</dbReference>
<proteinExistence type="predicted"/>
<organism evidence="1 2">
    <name type="scientific">Novosphingobium aureum</name>
    <dbReference type="NCBI Taxonomy" id="2792964"/>
    <lineage>
        <taxon>Bacteria</taxon>
        <taxon>Pseudomonadati</taxon>
        <taxon>Pseudomonadota</taxon>
        <taxon>Alphaproteobacteria</taxon>
        <taxon>Sphingomonadales</taxon>
        <taxon>Sphingomonadaceae</taxon>
        <taxon>Novosphingobium</taxon>
    </lineage>
</organism>
<evidence type="ECO:0000313" key="2">
    <source>
        <dbReference type="Proteomes" id="UP000617634"/>
    </source>
</evidence>
<dbReference type="AlphaFoldDB" id="A0A931MJA8"/>
<dbReference type="Gene3D" id="2.40.10.10">
    <property type="entry name" value="Trypsin-like serine proteases"/>
    <property type="match status" value="2"/>
</dbReference>
<dbReference type="Proteomes" id="UP000617634">
    <property type="component" value="Unassembled WGS sequence"/>
</dbReference>